<keyword evidence="1" id="KW-1133">Transmembrane helix</keyword>
<dbReference type="STRING" id="768706.Desor_2105"/>
<dbReference type="CDD" id="cd14726">
    <property type="entry name" value="TraB_PrgY-like"/>
    <property type="match status" value="1"/>
</dbReference>
<gene>
    <name evidence="2" type="ordered locus">Desor_2105</name>
</gene>
<dbReference type="InterPro" id="IPR002816">
    <property type="entry name" value="TraB/PrgY/GumN_fam"/>
</dbReference>
<keyword evidence="3" id="KW-1185">Reference proteome</keyword>
<keyword evidence="1" id="KW-0812">Transmembrane</keyword>
<protein>
    <submittedName>
        <fullName evidence="2">Pheromone shutdown-related protein TraB</fullName>
    </submittedName>
</protein>
<keyword evidence="1" id="KW-0472">Membrane</keyword>
<dbReference type="NCBIfam" id="TIGR00261">
    <property type="entry name" value="traB"/>
    <property type="match status" value="1"/>
</dbReference>
<feature type="transmembrane region" description="Helical" evidence="1">
    <location>
        <begin position="247"/>
        <end position="266"/>
    </location>
</feature>
<dbReference type="PANTHER" id="PTHR21530:SF7">
    <property type="entry name" value="TRAB DOMAIN-CONTAINING PROTEIN"/>
    <property type="match status" value="1"/>
</dbReference>
<dbReference type="Pfam" id="PF01963">
    <property type="entry name" value="TraB_PrgY_gumN"/>
    <property type="match status" value="1"/>
</dbReference>
<reference evidence="3" key="1">
    <citation type="submission" date="2011-11" db="EMBL/GenBank/DDBJ databases">
        <title>Complete sequence of Desulfosporosinus orientis DSM 765.</title>
        <authorList>
            <person name="Lucas S."/>
            <person name="Han J."/>
            <person name="Lapidus A."/>
            <person name="Cheng J.-F."/>
            <person name="Goodwin L."/>
            <person name="Pitluck S."/>
            <person name="Peters L."/>
            <person name="Ovchinnikova G."/>
            <person name="Teshima H."/>
            <person name="Detter J.C."/>
            <person name="Han C."/>
            <person name="Tapia R."/>
            <person name="Land M."/>
            <person name="Hauser L."/>
            <person name="Kyrpides N."/>
            <person name="Ivanova N."/>
            <person name="Pagani I."/>
            <person name="Pester M."/>
            <person name="Spring S."/>
            <person name="Ollivier B."/>
            <person name="Rattei T."/>
            <person name="Klenk H.-P."/>
            <person name="Wagner M."/>
            <person name="Loy A."/>
            <person name="Woyke T."/>
        </authorList>
    </citation>
    <scope>NUCLEOTIDE SEQUENCE [LARGE SCALE GENOMIC DNA]</scope>
    <source>
        <strain evidence="3">ATCC 19365 / DSM 765 / NCIMB 8382 / VKM B-1628</strain>
    </source>
</reference>
<dbReference type="PATRIC" id="fig|768706.3.peg.2119"/>
<dbReference type="PANTHER" id="PTHR21530">
    <property type="entry name" value="PHEROMONE SHUTDOWN PROTEIN"/>
    <property type="match status" value="1"/>
</dbReference>
<evidence type="ECO:0000313" key="3">
    <source>
        <dbReference type="Proteomes" id="UP000006346"/>
    </source>
</evidence>
<name>G7W651_DESOD</name>
<feature type="transmembrane region" description="Helical" evidence="1">
    <location>
        <begin position="300"/>
        <end position="322"/>
    </location>
</feature>
<proteinExistence type="predicted"/>
<accession>G7W651</accession>
<feature type="transmembrane region" description="Helical" evidence="1">
    <location>
        <begin position="358"/>
        <end position="378"/>
    </location>
</feature>
<evidence type="ECO:0000256" key="1">
    <source>
        <dbReference type="SAM" id="Phobius"/>
    </source>
</evidence>
<dbReference type="HOGENOM" id="CLU_032780_1_0_9"/>
<reference evidence="2 3" key="2">
    <citation type="journal article" date="2012" name="J. Bacteriol.">
        <title>Complete genome sequences of Desulfosporosinus orientis DSM765T, Desulfosporosinus youngiae DSM17734T, Desulfosporosinus meridiei DSM13257T, and Desulfosporosinus acidiphilus DSM22704T.</title>
        <authorList>
            <person name="Pester M."/>
            <person name="Brambilla E."/>
            <person name="Alazard D."/>
            <person name="Rattei T."/>
            <person name="Weinmaier T."/>
            <person name="Han J."/>
            <person name="Lucas S."/>
            <person name="Lapidus A."/>
            <person name="Cheng J.F."/>
            <person name="Goodwin L."/>
            <person name="Pitluck S."/>
            <person name="Peters L."/>
            <person name="Ovchinnikova G."/>
            <person name="Teshima H."/>
            <person name="Detter J.C."/>
            <person name="Han C.S."/>
            <person name="Tapia R."/>
            <person name="Land M.L."/>
            <person name="Hauser L."/>
            <person name="Kyrpides N.C."/>
            <person name="Ivanova N.N."/>
            <person name="Pagani I."/>
            <person name="Huntmann M."/>
            <person name="Wei C.L."/>
            <person name="Davenport K.W."/>
            <person name="Daligault H."/>
            <person name="Chain P.S."/>
            <person name="Chen A."/>
            <person name="Mavromatis K."/>
            <person name="Markowitz V."/>
            <person name="Szeto E."/>
            <person name="Mikhailova N."/>
            <person name="Pati A."/>
            <person name="Wagner M."/>
            <person name="Woyke T."/>
            <person name="Ollivier B."/>
            <person name="Klenk H.P."/>
            <person name="Spring S."/>
            <person name="Loy A."/>
        </authorList>
    </citation>
    <scope>NUCLEOTIDE SEQUENCE [LARGE SCALE GENOMIC DNA]</scope>
    <source>
        <strain evidence="3">ATCC 19365 / DSM 765 / NCIMB 8382 / VKM B-1628</strain>
    </source>
</reference>
<dbReference type="eggNOG" id="COG1916">
    <property type="taxonomic scope" value="Bacteria"/>
</dbReference>
<dbReference type="InterPro" id="IPR005230">
    <property type="entry name" value="TraB_bac"/>
</dbReference>
<dbReference type="AlphaFoldDB" id="G7W651"/>
<sequence>MPNENIHRIEMDGRQIILIGTAHVSKKSAEEVKELIEEEKPDTVCVELCQSRYQAIQDAERWKNTDIVKIIKQGQSLVLLINLIMSAYQKRLAKQFDIKPGQEMIQGIESAKQLGATLCLADRDIQTTMRRLWRGLGFWGKAKLFYQLIVSLVADEEISEEELEKMKSEDMLTTVLNEMADSFPSLKSVIVDERDKYLAQKIKDTTGDKVVAVLGAAHIPGIKRELENDNNLEELAKVQPASKTAKIIGWSIPFLILLIIISTFSVDKASGMDQIVSWILWNGALASIGSMLAFGHPITILVAFLVAPISSLSPLLAAGWFAGLTEALIKKPNVQDFENISEDVSSLKGFWRNKVTHILLVVVLTNLGSTFGTLIGGVDVLKKFVNIF</sequence>
<feature type="transmembrane region" description="Helical" evidence="1">
    <location>
        <begin position="275"/>
        <end position="294"/>
    </location>
</feature>
<dbReference type="EMBL" id="CP003108">
    <property type="protein sequence ID" value="AET67713.1"/>
    <property type="molecule type" value="Genomic_DNA"/>
</dbReference>
<evidence type="ECO:0000313" key="2">
    <source>
        <dbReference type="EMBL" id="AET67713.1"/>
    </source>
</evidence>
<dbReference type="RefSeq" id="WP_014184528.1">
    <property type="nucleotide sequence ID" value="NC_016584.1"/>
</dbReference>
<dbReference type="InterPro" id="IPR046345">
    <property type="entry name" value="TraB_PrgY-like"/>
</dbReference>
<dbReference type="Proteomes" id="UP000006346">
    <property type="component" value="Chromosome"/>
</dbReference>
<dbReference type="KEGG" id="dor:Desor_2105"/>
<organism evidence="2 3">
    <name type="scientific">Desulfosporosinus orientis (strain ATCC 19365 / DSM 765 / NCIMB 8382 / VKM B-1628 / Singapore I)</name>
    <name type="common">Desulfotomaculum orientis</name>
    <dbReference type="NCBI Taxonomy" id="768706"/>
    <lineage>
        <taxon>Bacteria</taxon>
        <taxon>Bacillati</taxon>
        <taxon>Bacillota</taxon>
        <taxon>Clostridia</taxon>
        <taxon>Eubacteriales</taxon>
        <taxon>Desulfitobacteriaceae</taxon>
        <taxon>Desulfosporosinus</taxon>
    </lineage>
</organism>